<dbReference type="GO" id="GO:0050567">
    <property type="term" value="F:glutaminyl-tRNA synthase (glutamine-hydrolyzing) activity"/>
    <property type="evidence" value="ECO:0007669"/>
    <property type="project" value="UniProtKB-UniRule"/>
</dbReference>
<dbReference type="PANTHER" id="PTHR11659">
    <property type="entry name" value="GLUTAMYL-TRNA GLN AMIDOTRANSFERASE SUBUNIT B MITOCHONDRIAL AND PROKARYOTIC PET112-RELATED"/>
    <property type="match status" value="1"/>
</dbReference>
<dbReference type="NCBIfam" id="NF004012">
    <property type="entry name" value="PRK05477.1-2"/>
    <property type="match status" value="1"/>
</dbReference>
<evidence type="ECO:0000256" key="4">
    <source>
        <dbReference type="ARBA" id="ARBA00022917"/>
    </source>
</evidence>
<dbReference type="Proteomes" id="UP000614601">
    <property type="component" value="Unassembled WGS sequence"/>
</dbReference>
<dbReference type="Proteomes" id="UP000783686">
    <property type="component" value="Unassembled WGS sequence"/>
</dbReference>
<protein>
    <recommendedName>
        <fullName evidence="5">Glutamyl-tRNA(Gln) amidotransferase subunit B, mitochondrial</fullName>
        <shortName evidence="5">Glu-AdT subunit B</shortName>
        <ecNumber evidence="5">6.3.5.-</ecNumber>
    </recommendedName>
</protein>
<dbReference type="InterPro" id="IPR017959">
    <property type="entry name" value="Asn/Gln-tRNA_amidoTrfase_suB/E"/>
</dbReference>
<dbReference type="OrthoDB" id="1722066at2759"/>
<keyword evidence="1 5" id="KW-0436">Ligase</keyword>
<comment type="similarity">
    <text evidence="5">Belongs to the GatB/GatE family. GatB subfamily.</text>
</comment>
<comment type="catalytic activity">
    <reaction evidence="5">
        <text>L-glutamyl-tRNA(Gln) + L-glutamine + ATP + H2O = L-glutaminyl-tRNA(Gln) + L-glutamate + ADP + phosphate + H(+)</text>
        <dbReference type="Rhea" id="RHEA:17521"/>
        <dbReference type="Rhea" id="RHEA-COMP:9681"/>
        <dbReference type="Rhea" id="RHEA-COMP:9684"/>
        <dbReference type="ChEBI" id="CHEBI:15377"/>
        <dbReference type="ChEBI" id="CHEBI:15378"/>
        <dbReference type="ChEBI" id="CHEBI:29985"/>
        <dbReference type="ChEBI" id="CHEBI:30616"/>
        <dbReference type="ChEBI" id="CHEBI:43474"/>
        <dbReference type="ChEBI" id="CHEBI:58359"/>
        <dbReference type="ChEBI" id="CHEBI:78520"/>
        <dbReference type="ChEBI" id="CHEBI:78521"/>
        <dbReference type="ChEBI" id="CHEBI:456216"/>
    </reaction>
</comment>
<comment type="subunit">
    <text evidence="5">Subunit of the heterotrimeric GatCAB amidotransferase (AdT) complex, composed of A, B and C subunits.</text>
</comment>
<comment type="function">
    <text evidence="5">Allows the formation of correctly charged Gln-tRNA(Gln) through the transamidation of misacylated Glu-tRNA(Gln) in the mitochondria. The reaction takes place in the presence of glutamine and ATP through an activated gamma-phospho-Glu-tRNA(Gln).</text>
</comment>
<dbReference type="PANTHER" id="PTHR11659:SF0">
    <property type="entry name" value="GLUTAMYL-TRNA(GLN) AMIDOTRANSFERASE SUBUNIT B, MITOCHONDRIAL"/>
    <property type="match status" value="1"/>
</dbReference>
<dbReference type="SUPFAM" id="SSF55931">
    <property type="entry name" value="Glutamine synthetase/guanido kinase"/>
    <property type="match status" value="1"/>
</dbReference>
<dbReference type="GO" id="GO:0005524">
    <property type="term" value="F:ATP binding"/>
    <property type="evidence" value="ECO:0007669"/>
    <property type="project" value="UniProtKB-KW"/>
</dbReference>
<keyword evidence="4 5" id="KW-0648">Protein biosynthesis</keyword>
<proteinExistence type="inferred from homology"/>
<feature type="domain" description="Aspartyl/Glutamyl-tRNA(Gln) amidotransferase subunit B/E catalytic" evidence="6">
    <location>
        <begin position="18"/>
        <end position="298"/>
    </location>
</feature>
<evidence type="ECO:0000313" key="7">
    <source>
        <dbReference type="EMBL" id="CAD5215554.1"/>
    </source>
</evidence>
<comment type="subcellular location">
    <subcellularLocation>
        <location evidence="5">Mitochondrion</location>
    </subcellularLocation>
</comment>
<gene>
    <name evidence="7" type="ORF">BOKJ2_LOCUS6151</name>
</gene>
<keyword evidence="3 5" id="KW-0067">ATP-binding</keyword>
<evidence type="ECO:0000256" key="3">
    <source>
        <dbReference type="ARBA" id="ARBA00022840"/>
    </source>
</evidence>
<dbReference type="GO" id="GO:0070681">
    <property type="term" value="P:glutaminyl-tRNAGln biosynthesis via transamidation"/>
    <property type="evidence" value="ECO:0007669"/>
    <property type="project" value="UniProtKB-UniRule"/>
</dbReference>
<dbReference type="GO" id="GO:0032543">
    <property type="term" value="P:mitochondrial translation"/>
    <property type="evidence" value="ECO:0007669"/>
    <property type="project" value="UniProtKB-UniRule"/>
</dbReference>
<keyword evidence="2 5" id="KW-0547">Nucleotide-binding</keyword>
<sequence>MACGRIAIRRYSANVTAKIGLEIHVQLKTQSKLFSAASVAKQYSSGSNQNVALFDLGTPGTLPTVNKKCIELALKTSRLLNATVANECRFDRKHYFYPDMPTGYQITQHELPIAKNGYLDYYVREADDYKRRANIIQVQLEMDSGKLIHDKNQDLVDLNRAGVGLVEIVTDPCFNSSKEASTFVENLRWTLMENEISDCLMHLGELRVDANVSVSSEDAKGNVIELKNINSFNDVRIALDYEINRQKNILKKGGTVEAETRSVVDGKTVSSREKGESHDYRFLPEPNIPRIAIEKEWLYEIDLNLNKPLYLHYINNVGLSVAHTFDMLYDKGLKDFVDEFLKFVEVNDKVKLLLEEFPVIIQQFEGTFPPKKEVIPIYAELTKYLVEDEITRLTFIELVKFYVNDQSISVKEKICQDDLWRIREVDQINKVVDIIVNDANREHLIKAKAGKPKFFNRLRNQIVTVTRKRIKIVDAETALRMRLDQIRE</sequence>
<dbReference type="InterPro" id="IPR004413">
    <property type="entry name" value="GatB"/>
</dbReference>
<accession>A0A811KKD0</accession>
<dbReference type="NCBIfam" id="TIGR00133">
    <property type="entry name" value="gatB"/>
    <property type="match status" value="1"/>
</dbReference>
<dbReference type="InterPro" id="IPR017958">
    <property type="entry name" value="Gln-tRNA_amidoTrfase_suB_CS"/>
</dbReference>
<name>A0A811KKD0_9BILA</name>
<dbReference type="EMBL" id="CAJFCW020000003">
    <property type="protein sequence ID" value="CAG9104310.1"/>
    <property type="molecule type" value="Genomic_DNA"/>
</dbReference>
<keyword evidence="5" id="KW-0496">Mitochondrion</keyword>
<dbReference type="InterPro" id="IPR014746">
    <property type="entry name" value="Gln_synth/guanido_kin_cat_dom"/>
</dbReference>
<dbReference type="AlphaFoldDB" id="A0A811KKD0"/>
<evidence type="ECO:0000313" key="8">
    <source>
        <dbReference type="Proteomes" id="UP000614601"/>
    </source>
</evidence>
<keyword evidence="8" id="KW-1185">Reference proteome</keyword>
<reference evidence="7" key="1">
    <citation type="submission" date="2020-09" db="EMBL/GenBank/DDBJ databases">
        <authorList>
            <person name="Kikuchi T."/>
        </authorList>
    </citation>
    <scope>NUCLEOTIDE SEQUENCE</scope>
    <source>
        <strain evidence="7">SH1</strain>
    </source>
</reference>
<dbReference type="GO" id="GO:0030956">
    <property type="term" value="C:glutamyl-tRNA(Gln) amidotransferase complex"/>
    <property type="evidence" value="ECO:0007669"/>
    <property type="project" value="UniProtKB-UniRule"/>
</dbReference>
<evidence type="ECO:0000256" key="1">
    <source>
        <dbReference type="ARBA" id="ARBA00022598"/>
    </source>
</evidence>
<dbReference type="GO" id="GO:0005739">
    <property type="term" value="C:mitochondrion"/>
    <property type="evidence" value="ECO:0007669"/>
    <property type="project" value="UniProtKB-SubCell"/>
</dbReference>
<dbReference type="EMBL" id="CAJFDH010000003">
    <property type="protein sequence ID" value="CAD5215554.1"/>
    <property type="molecule type" value="Genomic_DNA"/>
</dbReference>
<organism evidence="7 8">
    <name type="scientific">Bursaphelenchus okinawaensis</name>
    <dbReference type="NCBI Taxonomy" id="465554"/>
    <lineage>
        <taxon>Eukaryota</taxon>
        <taxon>Metazoa</taxon>
        <taxon>Ecdysozoa</taxon>
        <taxon>Nematoda</taxon>
        <taxon>Chromadorea</taxon>
        <taxon>Rhabditida</taxon>
        <taxon>Tylenchina</taxon>
        <taxon>Tylenchomorpha</taxon>
        <taxon>Aphelenchoidea</taxon>
        <taxon>Aphelenchoididae</taxon>
        <taxon>Bursaphelenchus</taxon>
    </lineage>
</organism>
<dbReference type="HAMAP" id="MF_00121">
    <property type="entry name" value="GatB"/>
    <property type="match status" value="1"/>
</dbReference>
<evidence type="ECO:0000256" key="5">
    <source>
        <dbReference type="HAMAP-Rule" id="MF_03147"/>
    </source>
</evidence>
<comment type="caution">
    <text evidence="7">The sequence shown here is derived from an EMBL/GenBank/DDBJ whole genome shotgun (WGS) entry which is preliminary data.</text>
</comment>
<dbReference type="InterPro" id="IPR006075">
    <property type="entry name" value="Asn/Gln-tRNA_Trfase_suB/E_cat"/>
</dbReference>
<dbReference type="EC" id="6.3.5.-" evidence="5"/>
<evidence type="ECO:0000259" key="6">
    <source>
        <dbReference type="Pfam" id="PF02934"/>
    </source>
</evidence>
<dbReference type="PROSITE" id="PS01234">
    <property type="entry name" value="GATB"/>
    <property type="match status" value="1"/>
</dbReference>
<dbReference type="Pfam" id="PF02934">
    <property type="entry name" value="GatB_N"/>
    <property type="match status" value="1"/>
</dbReference>
<evidence type="ECO:0000256" key="2">
    <source>
        <dbReference type="ARBA" id="ARBA00022741"/>
    </source>
</evidence>